<reference evidence="1" key="1">
    <citation type="submission" date="2023-08" db="EMBL/GenBank/DDBJ databases">
        <title>Comparative genomics and taxonomic characterization of three novel marine species of genus Marivirga.</title>
        <authorList>
            <person name="Muhammad N."/>
            <person name="Kim S.-G."/>
        </authorList>
    </citation>
    <scope>NUCLEOTIDE SEQUENCE [LARGE SCALE GENOMIC DNA]</scope>
    <source>
        <strain evidence="1">ABR2-2</strain>
    </source>
</reference>
<accession>A0AA49GFH8</accession>
<evidence type="ECO:0000313" key="1">
    <source>
        <dbReference type="EMBL" id="WKK86615.2"/>
    </source>
</evidence>
<organism evidence="1 2">
    <name type="scientific">Marivirga arenosa</name>
    <dbReference type="NCBI Taxonomy" id="3059076"/>
    <lineage>
        <taxon>Bacteria</taxon>
        <taxon>Pseudomonadati</taxon>
        <taxon>Bacteroidota</taxon>
        <taxon>Cytophagia</taxon>
        <taxon>Cytophagales</taxon>
        <taxon>Marivirgaceae</taxon>
        <taxon>Marivirga</taxon>
    </lineage>
</organism>
<evidence type="ECO:0000313" key="2">
    <source>
        <dbReference type="Proteomes" id="UP001244443"/>
    </source>
</evidence>
<dbReference type="AlphaFoldDB" id="A0AA49GFH8"/>
<keyword evidence="2" id="KW-1185">Reference proteome</keyword>
<dbReference type="RefSeq" id="WP_308357976.1">
    <property type="nucleotide sequence ID" value="NZ_CP129970.2"/>
</dbReference>
<protein>
    <submittedName>
        <fullName evidence="1">Uncharacterized protein</fullName>
    </submittedName>
</protein>
<sequence length="270" mass="31733">MTISPTVDQEAQINQEIIKTLRGFLSTKNKSNYENTYWSSDDFDTYWFPYQDIYRIEDKDSISNFYQPTLLHIVDTDKENKKLIKVAYIGHNTVTEENTLKYIYNILATKSDSGVVLSNSTQYFTKDWKKIEKGSLSYVISPNKEFNEQEAEKQIKDIEKISDFFNTEPLPITYYSCTNLKELFQIKGFDYNPIMYREGGGGLSARQNIVFSANSSEFYTHEIMHLYIIAFYYSRAQLFNEGMATYFGGSRKYSYTWHKKKLKNIPYKKP</sequence>
<dbReference type="EMBL" id="CP129970">
    <property type="protein sequence ID" value="WKK86615.2"/>
    <property type="molecule type" value="Genomic_DNA"/>
</dbReference>
<gene>
    <name evidence="1" type="ORF">QYS48_06810</name>
</gene>
<dbReference type="Proteomes" id="UP001244443">
    <property type="component" value="Chromosome"/>
</dbReference>
<proteinExistence type="predicted"/>
<name>A0AA49GFH8_9BACT</name>